<organism evidence="17 18">
    <name type="scientific">Neonectria ditissima</name>
    <dbReference type="NCBI Taxonomy" id="78410"/>
    <lineage>
        <taxon>Eukaryota</taxon>
        <taxon>Fungi</taxon>
        <taxon>Dikarya</taxon>
        <taxon>Ascomycota</taxon>
        <taxon>Pezizomycotina</taxon>
        <taxon>Sordariomycetes</taxon>
        <taxon>Hypocreomycetidae</taxon>
        <taxon>Hypocreales</taxon>
        <taxon>Nectriaceae</taxon>
        <taxon>Neonectria</taxon>
    </lineage>
</organism>
<dbReference type="PANTHER" id="PTHR45646:SF11">
    <property type="entry name" value="SERINE_THREONINE-PROTEIN KINASE DOA"/>
    <property type="match status" value="1"/>
</dbReference>
<keyword evidence="18" id="KW-1185">Reference proteome</keyword>
<evidence type="ECO:0000256" key="10">
    <source>
        <dbReference type="ARBA" id="ARBA00022840"/>
    </source>
</evidence>
<evidence type="ECO:0000256" key="8">
    <source>
        <dbReference type="ARBA" id="ARBA00022741"/>
    </source>
</evidence>
<dbReference type="PROSITE" id="PS00109">
    <property type="entry name" value="PROTEIN_KINASE_TYR"/>
    <property type="match status" value="1"/>
</dbReference>
<dbReference type="InterPro" id="IPR011009">
    <property type="entry name" value="Kinase-like_dom_sf"/>
</dbReference>
<name>A0A0P7B8M6_9HYPO</name>
<accession>A0A0P7B8M6</accession>
<dbReference type="InterPro" id="IPR008266">
    <property type="entry name" value="Tyr_kinase_AS"/>
</dbReference>
<feature type="binding site" evidence="15">
    <location>
        <position position="107"/>
    </location>
    <ligand>
        <name>ATP</name>
        <dbReference type="ChEBI" id="CHEBI:30616"/>
    </ligand>
</feature>
<dbReference type="InterPro" id="IPR000719">
    <property type="entry name" value="Prot_kinase_dom"/>
</dbReference>
<dbReference type="PROSITE" id="PS50011">
    <property type="entry name" value="PROTEIN_KINASE_DOM"/>
    <property type="match status" value="1"/>
</dbReference>
<dbReference type="OrthoDB" id="5979581at2759"/>
<keyword evidence="10 15" id="KW-0067">ATP-binding</keyword>
<comment type="catalytic activity">
    <reaction evidence="13">
        <text>L-threonyl-[protein] + ATP = O-phospho-L-threonyl-[protein] + ADP + H(+)</text>
        <dbReference type="Rhea" id="RHEA:46608"/>
        <dbReference type="Rhea" id="RHEA-COMP:11060"/>
        <dbReference type="Rhea" id="RHEA-COMP:11605"/>
        <dbReference type="ChEBI" id="CHEBI:15378"/>
        <dbReference type="ChEBI" id="CHEBI:30013"/>
        <dbReference type="ChEBI" id="CHEBI:30616"/>
        <dbReference type="ChEBI" id="CHEBI:61977"/>
        <dbReference type="ChEBI" id="CHEBI:456216"/>
        <dbReference type="EC" id="2.7.11.1"/>
    </reaction>
</comment>
<evidence type="ECO:0000256" key="14">
    <source>
        <dbReference type="ARBA" id="ARBA00048679"/>
    </source>
</evidence>
<dbReference type="GO" id="GO:0043484">
    <property type="term" value="P:regulation of RNA splicing"/>
    <property type="evidence" value="ECO:0007669"/>
    <property type="project" value="TreeGrafter"/>
</dbReference>
<evidence type="ECO:0000256" key="11">
    <source>
        <dbReference type="ARBA" id="ARBA00030980"/>
    </source>
</evidence>
<comment type="catalytic activity">
    <reaction evidence="14">
        <text>L-seryl-[protein] + ATP = O-phospho-L-seryl-[protein] + ADP + H(+)</text>
        <dbReference type="Rhea" id="RHEA:17989"/>
        <dbReference type="Rhea" id="RHEA-COMP:9863"/>
        <dbReference type="Rhea" id="RHEA-COMP:11604"/>
        <dbReference type="ChEBI" id="CHEBI:15378"/>
        <dbReference type="ChEBI" id="CHEBI:29999"/>
        <dbReference type="ChEBI" id="CHEBI:30616"/>
        <dbReference type="ChEBI" id="CHEBI:83421"/>
        <dbReference type="ChEBI" id="CHEBI:456216"/>
        <dbReference type="EC" id="2.7.11.1"/>
    </reaction>
</comment>
<dbReference type="AlphaFoldDB" id="A0A0P7B8M6"/>
<evidence type="ECO:0000259" key="16">
    <source>
        <dbReference type="PROSITE" id="PS50011"/>
    </source>
</evidence>
<evidence type="ECO:0000256" key="15">
    <source>
        <dbReference type="PROSITE-ProRule" id="PRU10141"/>
    </source>
</evidence>
<evidence type="ECO:0000313" key="18">
    <source>
        <dbReference type="Proteomes" id="UP000050424"/>
    </source>
</evidence>
<evidence type="ECO:0000256" key="1">
    <source>
        <dbReference type="ARBA" id="ARBA00003747"/>
    </source>
</evidence>
<keyword evidence="7" id="KW-0808">Transferase</keyword>
<evidence type="ECO:0000256" key="2">
    <source>
        <dbReference type="ARBA" id="ARBA00011534"/>
    </source>
</evidence>
<dbReference type="SUPFAM" id="SSF56112">
    <property type="entry name" value="Protein kinase-like (PK-like)"/>
    <property type="match status" value="1"/>
</dbReference>
<evidence type="ECO:0000256" key="6">
    <source>
        <dbReference type="ARBA" id="ARBA00022527"/>
    </source>
</evidence>
<dbReference type="EMBL" id="LKCW01000053">
    <property type="protein sequence ID" value="KPM42154.1"/>
    <property type="molecule type" value="Genomic_DNA"/>
</dbReference>
<evidence type="ECO:0000256" key="3">
    <source>
        <dbReference type="ARBA" id="ARBA00012513"/>
    </source>
</evidence>
<protein>
    <recommendedName>
        <fullName evidence="5">EKC/KEOPS complex subunit BUD32</fullName>
        <ecNumber evidence="3">2.7.11.1</ecNumber>
    </recommendedName>
    <alternativeName>
        <fullName evidence="11 12">Atypical Serine/threonine protein kinase BUD32</fullName>
    </alternativeName>
    <alternativeName>
        <fullName evidence="4">EKC/KEOPS complex subunit bud32</fullName>
    </alternativeName>
</protein>
<dbReference type="PROSITE" id="PS00107">
    <property type="entry name" value="PROTEIN_KINASE_ATP"/>
    <property type="match status" value="1"/>
</dbReference>
<comment type="caution">
    <text evidence="17">The sequence shown here is derived from an EMBL/GenBank/DDBJ whole genome shotgun (WGS) entry which is preliminary data.</text>
</comment>
<evidence type="ECO:0000256" key="4">
    <source>
        <dbReference type="ARBA" id="ARBA00013948"/>
    </source>
</evidence>
<dbReference type="PANTHER" id="PTHR45646">
    <property type="entry name" value="SERINE/THREONINE-PROTEIN KINASE DOA-RELATED"/>
    <property type="match status" value="1"/>
</dbReference>
<comment type="function">
    <text evidence="1">Component of the EKC/KEOPS complex that is required for the formation of a threonylcarbamoyl group on adenosine at position 37 (t(6)A37) in tRNAs that read codons beginning with adenine. The complex is probably involved in the transfer of the threonylcarbamoyl moiety of threonylcarbamoyl-AMP (TC-AMP) to the N6 group of A37. BUD32 has ATPase activity in the context of the EKC/KEOPS complex and likely plays a supporting role to the catalytic subunit KAE1. The EKC/KEOPS complex also promotes both telomere uncapping and telomere elongation. The complex is required for efficient recruitment of transcriptional coactivators.</text>
</comment>
<dbReference type="Gene3D" id="3.30.200.20">
    <property type="entry name" value="Phosphorylase Kinase, domain 1"/>
    <property type="match status" value="1"/>
</dbReference>
<keyword evidence="8 15" id="KW-0547">Nucleotide-binding</keyword>
<dbReference type="InterPro" id="IPR051175">
    <property type="entry name" value="CLK_kinases"/>
</dbReference>
<proteinExistence type="predicted"/>
<dbReference type="Pfam" id="PF00069">
    <property type="entry name" value="Pkinase"/>
    <property type="match status" value="2"/>
</dbReference>
<dbReference type="Gene3D" id="1.10.510.10">
    <property type="entry name" value="Transferase(Phosphotransferase) domain 1"/>
    <property type="match status" value="1"/>
</dbReference>
<evidence type="ECO:0000256" key="5">
    <source>
        <dbReference type="ARBA" id="ARBA00019973"/>
    </source>
</evidence>
<dbReference type="GO" id="GO:0005634">
    <property type="term" value="C:nucleus"/>
    <property type="evidence" value="ECO:0007669"/>
    <property type="project" value="TreeGrafter"/>
</dbReference>
<dbReference type="Proteomes" id="UP000050424">
    <property type="component" value="Unassembled WGS sequence"/>
</dbReference>
<dbReference type="STRING" id="78410.A0A0P7B8M6"/>
<dbReference type="EC" id="2.7.11.1" evidence="3"/>
<evidence type="ECO:0000256" key="13">
    <source>
        <dbReference type="ARBA" id="ARBA00047899"/>
    </source>
</evidence>
<evidence type="ECO:0000256" key="12">
    <source>
        <dbReference type="ARBA" id="ARBA00033194"/>
    </source>
</evidence>
<evidence type="ECO:0000256" key="7">
    <source>
        <dbReference type="ARBA" id="ARBA00022679"/>
    </source>
</evidence>
<feature type="domain" description="Protein kinase" evidence="16">
    <location>
        <begin position="78"/>
        <end position="444"/>
    </location>
</feature>
<keyword evidence="6" id="KW-0723">Serine/threonine-protein kinase</keyword>
<keyword evidence="9" id="KW-0418">Kinase</keyword>
<evidence type="ECO:0000256" key="9">
    <source>
        <dbReference type="ARBA" id="ARBA00022777"/>
    </source>
</evidence>
<dbReference type="InterPro" id="IPR017441">
    <property type="entry name" value="Protein_kinase_ATP_BS"/>
</dbReference>
<gene>
    <name evidence="17" type="ORF">AK830_g4414</name>
</gene>
<evidence type="ECO:0000313" key="17">
    <source>
        <dbReference type="EMBL" id="KPM42154.1"/>
    </source>
</evidence>
<dbReference type="GO" id="GO:0004674">
    <property type="term" value="F:protein serine/threonine kinase activity"/>
    <property type="evidence" value="ECO:0007669"/>
    <property type="project" value="UniProtKB-KW"/>
</dbReference>
<comment type="subunit">
    <text evidence="2">Component of the EKC/KEOPS complex composed of at least BUD32, CGI121, GON7, KAE1 and PCC1; the whole complex dimerizes.</text>
</comment>
<dbReference type="GO" id="GO:0005524">
    <property type="term" value="F:ATP binding"/>
    <property type="evidence" value="ECO:0007669"/>
    <property type="project" value="UniProtKB-UniRule"/>
</dbReference>
<reference evidence="17 18" key="1">
    <citation type="submission" date="2015-09" db="EMBL/GenBank/DDBJ databases">
        <title>Draft genome of a European isolate of the apple canker pathogen Neonectria ditissima.</title>
        <authorList>
            <person name="Gomez-Cortecero A."/>
            <person name="Harrison R.J."/>
            <person name="Armitage A.D."/>
        </authorList>
    </citation>
    <scope>NUCLEOTIDE SEQUENCE [LARGE SCALE GENOMIC DNA]</scope>
    <source>
        <strain evidence="17 18">R09/05</strain>
    </source>
</reference>
<sequence>MSDNSPPAPNFDKVDAKTDDVYMRTLKSQFRVLDHAPATSHGTYLELTPDGLEPLEDYQDGGYHPVHLGDCLGASGRYRVLHKLGYGGFGTVWLCRDTQDSTYVAVKVLVGDAASDEIPDLTLTQLDKSMPGAEYIAMPLDNFSVDGPNGTHPCVVLPVLGPCASPGLWKRMEEDQGPVFREMAHQAAKALNFLHKNKICHGDFRPSNILVRLANLDHLSEEELLSILGQPQESRVLTESGEDIPTFSPRYLVAPADLSRLGNEYLTDDICVIDFGESFPFASPPEDLGIPEHYLPPELLLEEEDAVGPGCDLWALGCTLFEIREQMPLFYMIHGPDELIAEMVRFFGKLPEEWWEKWSAREEWFDDQGKYIRTRYEEEWSLEVALSKPMQIVESYKDGVSKMKTVLDTPEPEQKLMADLLYKLFQYEPSKRATTDEVLEHEWFKMGTSLVEQKT</sequence>